<proteinExistence type="predicted"/>
<reference evidence="1 2" key="1">
    <citation type="submission" date="2015-03" db="EMBL/GenBank/DDBJ databases">
        <title>Genomics and transcriptomics of the oil-accumulating basidiomycete yeast T. oleaginosus allow insights into substrate utilization and the diverse evolutionary trajectories of mating systems in fungi.</title>
        <authorList>
            <consortium name="DOE Joint Genome Institute"/>
            <person name="Kourist R."/>
            <person name="Kracht O."/>
            <person name="Bracharz F."/>
            <person name="Lipzen A."/>
            <person name="Nolan M."/>
            <person name="Ohm R."/>
            <person name="Grigoriev I."/>
            <person name="Sun S."/>
            <person name="Heitman J."/>
            <person name="Bruck T."/>
            <person name="Nowrousian M."/>
        </authorList>
    </citation>
    <scope>NUCLEOTIDE SEQUENCE [LARGE SCALE GENOMIC DNA]</scope>
    <source>
        <strain evidence="1 2">IBC0246</strain>
    </source>
</reference>
<dbReference type="RefSeq" id="XP_018281005.1">
    <property type="nucleotide sequence ID" value="XM_018427415.1"/>
</dbReference>
<accession>A0A0J1B9J6</accession>
<dbReference type="GeneID" id="28988018"/>
<dbReference type="AlphaFoldDB" id="A0A0J1B9J6"/>
<dbReference type="EMBL" id="KQ087186">
    <property type="protein sequence ID" value="KLT44514.1"/>
    <property type="molecule type" value="Genomic_DNA"/>
</dbReference>
<gene>
    <name evidence="1" type="ORF">CC85DRAFT_7900</name>
</gene>
<evidence type="ECO:0000313" key="1">
    <source>
        <dbReference type="EMBL" id="KLT44514.1"/>
    </source>
</evidence>
<organism evidence="1 2">
    <name type="scientific">Cutaneotrichosporon oleaginosum</name>
    <dbReference type="NCBI Taxonomy" id="879819"/>
    <lineage>
        <taxon>Eukaryota</taxon>
        <taxon>Fungi</taxon>
        <taxon>Dikarya</taxon>
        <taxon>Basidiomycota</taxon>
        <taxon>Agaricomycotina</taxon>
        <taxon>Tremellomycetes</taxon>
        <taxon>Trichosporonales</taxon>
        <taxon>Trichosporonaceae</taxon>
        <taxon>Cutaneotrichosporon</taxon>
    </lineage>
</organism>
<sequence>MRCLCLHVFAFAHGRRECRIARFSHLSPRFHAPCSMIHEHGALFLSALQPWPFQTGMFESIQYPTWRTAWIAWRTRALERSRYSTDRQLYSSRLSLPTILDLLMPL</sequence>
<protein>
    <submittedName>
        <fullName evidence="1">Uncharacterized protein</fullName>
    </submittedName>
</protein>
<evidence type="ECO:0000313" key="2">
    <source>
        <dbReference type="Proteomes" id="UP000053611"/>
    </source>
</evidence>
<keyword evidence="2" id="KW-1185">Reference proteome</keyword>
<name>A0A0J1B9J6_9TREE</name>
<dbReference type="Proteomes" id="UP000053611">
    <property type="component" value="Unassembled WGS sequence"/>
</dbReference>